<evidence type="ECO:0000256" key="4">
    <source>
        <dbReference type="ARBA" id="ARBA00022461"/>
    </source>
</evidence>
<evidence type="ECO:0000256" key="2">
    <source>
        <dbReference type="ARBA" id="ARBA00007193"/>
    </source>
</evidence>
<evidence type="ECO:0000256" key="3">
    <source>
        <dbReference type="ARBA" id="ARBA00022448"/>
    </source>
</evidence>
<keyword evidence="8 13" id="KW-0406">Ion transport</keyword>
<proteinExistence type="inferred from homology"/>
<keyword evidence="12 13" id="KW-0407">Ion channel</keyword>
<evidence type="ECO:0000256" key="11">
    <source>
        <dbReference type="ARBA" id="ARBA00023201"/>
    </source>
</evidence>
<dbReference type="InterPro" id="IPR001873">
    <property type="entry name" value="ENaC"/>
</dbReference>
<keyword evidence="5 13" id="KW-0812">Transmembrane</keyword>
<reference evidence="15" key="1">
    <citation type="submission" date="2022-01" db="EMBL/GenBank/DDBJ databases">
        <title>Genome Sequence Resource for Two Populations of Ditylenchus destructor, the Migratory Endoparasitic Phytonematode.</title>
        <authorList>
            <person name="Zhang H."/>
            <person name="Lin R."/>
            <person name="Xie B."/>
        </authorList>
    </citation>
    <scope>NUCLEOTIDE SEQUENCE</scope>
    <source>
        <strain evidence="15">BazhouSP</strain>
    </source>
</reference>
<accession>A0AAD4QTK7</accession>
<organism evidence="15 16">
    <name type="scientific">Ditylenchus destructor</name>
    <dbReference type="NCBI Taxonomy" id="166010"/>
    <lineage>
        <taxon>Eukaryota</taxon>
        <taxon>Metazoa</taxon>
        <taxon>Ecdysozoa</taxon>
        <taxon>Nematoda</taxon>
        <taxon>Chromadorea</taxon>
        <taxon>Rhabditida</taxon>
        <taxon>Tylenchina</taxon>
        <taxon>Tylenchomorpha</taxon>
        <taxon>Sphaerularioidea</taxon>
        <taxon>Anguinidae</taxon>
        <taxon>Anguininae</taxon>
        <taxon>Ditylenchus</taxon>
    </lineage>
</organism>
<dbReference type="GO" id="GO:0005272">
    <property type="term" value="F:sodium channel activity"/>
    <property type="evidence" value="ECO:0007669"/>
    <property type="project" value="UniProtKB-KW"/>
</dbReference>
<evidence type="ECO:0000256" key="9">
    <source>
        <dbReference type="ARBA" id="ARBA00023136"/>
    </source>
</evidence>
<dbReference type="AlphaFoldDB" id="A0AAD4QTK7"/>
<keyword evidence="16" id="KW-1185">Reference proteome</keyword>
<evidence type="ECO:0000256" key="5">
    <source>
        <dbReference type="ARBA" id="ARBA00022692"/>
    </source>
</evidence>
<evidence type="ECO:0000256" key="6">
    <source>
        <dbReference type="ARBA" id="ARBA00022989"/>
    </source>
</evidence>
<gene>
    <name evidence="15" type="ORF">DdX_17169</name>
</gene>
<dbReference type="EMBL" id="JAKKPZ010000171">
    <property type="protein sequence ID" value="KAI1699677.1"/>
    <property type="molecule type" value="Genomic_DNA"/>
</dbReference>
<evidence type="ECO:0000256" key="1">
    <source>
        <dbReference type="ARBA" id="ARBA00004141"/>
    </source>
</evidence>
<dbReference type="GO" id="GO:0016020">
    <property type="term" value="C:membrane"/>
    <property type="evidence" value="ECO:0007669"/>
    <property type="project" value="UniProtKB-SubCell"/>
</dbReference>
<keyword evidence="11 13" id="KW-0739">Sodium transport</keyword>
<dbReference type="Pfam" id="PF00858">
    <property type="entry name" value="ASC"/>
    <property type="match status" value="1"/>
</dbReference>
<keyword evidence="4 13" id="KW-0894">Sodium channel</keyword>
<evidence type="ECO:0000313" key="15">
    <source>
        <dbReference type="EMBL" id="KAI1699677.1"/>
    </source>
</evidence>
<comment type="similarity">
    <text evidence="2 13">Belongs to the amiloride-sensitive sodium channel (TC 1.A.6) family.</text>
</comment>
<keyword evidence="3 13" id="KW-0813">Transport</keyword>
<keyword evidence="10" id="KW-0325">Glycoprotein</keyword>
<evidence type="ECO:0000256" key="13">
    <source>
        <dbReference type="RuleBase" id="RU000679"/>
    </source>
</evidence>
<feature type="transmembrane region" description="Helical" evidence="14">
    <location>
        <begin position="619"/>
        <end position="639"/>
    </location>
</feature>
<dbReference type="Proteomes" id="UP001201812">
    <property type="component" value="Unassembled WGS sequence"/>
</dbReference>
<sequence length="677" mass="77913">MFVEDDKSPRPKSILKRKLRDDVERPQQTHKSKWDQFCDFSSLVGFRLLHSKHSPKLRFVSAMVMLVSAALISYQTQAAVKRLVQSDNRRIGYVTQNDIDAIDQPEFLVCVTNQAFTIERAYGNVDFRLLVANYLSDVKSSKNFDYFLVRVNAFEMVKSAKVAVHFLHKGIRANVVELVPGKSLEVTIRGASEIMSEGCKNAYPEGCVAPGTNYTQYNCKWCVPETRKACSCNNPESYLENYIEKYNRNCSFLEVAKCSPAQKLSYSQERSACRNPCQTFAYSLGYALQELTVEMLEMSAGDEDRIAEEYQTTMDRMMDFQFHRYSYQSLDDIKFEDAIWKTRADLDRNFLSKYYTMVVHFYKVVYGSDFIFPAIFLEDLADPLKYQPNVSIKSVMDLATLSPGAIDTCGNPDLQAALVQYSTGFFEYFRNTSFHKWYPCPISLSADSCANFLSFTWNATVLEKLKKNIMSVSGSRQSTLELAITLNASAVNPFAIVQFYSKVENFAQFKQMKSSLSAETETLLRLMNGLSRPLNECMRAKLRNLETVWESDILNATYNWADEFQHFLKRNKGLYLMDGYLKANFALLTIYYQGLTHQKVIYRDDYSFWDFMTELGGNLGLYFGLTIITVYEMLVFLMIDKEPPEARVPIEHKFTKRILYSYDPAILQTDQPIPTIF</sequence>
<evidence type="ECO:0000256" key="12">
    <source>
        <dbReference type="ARBA" id="ARBA00023303"/>
    </source>
</evidence>
<keyword evidence="9 14" id="KW-0472">Membrane</keyword>
<comment type="subcellular location">
    <subcellularLocation>
        <location evidence="1">Membrane</location>
        <topology evidence="1">Multi-pass membrane protein</topology>
    </subcellularLocation>
</comment>
<keyword evidence="6 14" id="KW-1133">Transmembrane helix</keyword>
<evidence type="ECO:0000256" key="10">
    <source>
        <dbReference type="ARBA" id="ARBA00023180"/>
    </source>
</evidence>
<dbReference type="Gene3D" id="1.10.287.770">
    <property type="entry name" value="YojJ-like"/>
    <property type="match status" value="1"/>
</dbReference>
<name>A0AAD4QTK7_9BILA</name>
<protein>
    <submittedName>
        <fullName evidence="15">Amiloride-sensitive sodium channel domain-containing protein</fullName>
    </submittedName>
</protein>
<comment type="caution">
    <text evidence="15">The sequence shown here is derived from an EMBL/GenBank/DDBJ whole genome shotgun (WGS) entry which is preliminary data.</text>
</comment>
<evidence type="ECO:0000256" key="8">
    <source>
        <dbReference type="ARBA" id="ARBA00023065"/>
    </source>
</evidence>
<evidence type="ECO:0000313" key="16">
    <source>
        <dbReference type="Proteomes" id="UP001201812"/>
    </source>
</evidence>
<keyword evidence="7" id="KW-0915">Sodium</keyword>
<evidence type="ECO:0000256" key="14">
    <source>
        <dbReference type="SAM" id="Phobius"/>
    </source>
</evidence>
<evidence type="ECO:0000256" key="7">
    <source>
        <dbReference type="ARBA" id="ARBA00023053"/>
    </source>
</evidence>